<evidence type="ECO:0008006" key="5">
    <source>
        <dbReference type="Google" id="ProtNLM"/>
    </source>
</evidence>
<evidence type="ECO:0000313" key="4">
    <source>
        <dbReference type="Proteomes" id="UP000325003"/>
    </source>
</evidence>
<keyword evidence="2" id="KW-0472">Membrane</keyword>
<keyword evidence="4" id="KW-1185">Reference proteome</keyword>
<gene>
    <name evidence="3" type="ORF">F0U44_06895</name>
</gene>
<sequence>MGHLRSQGRGAVTPMVLASESGGVAMTHSRQVRSRRRTAVGALVVAAGVMLTALTPGATAAPGDVHAEIARDINPGDDGSFPYYIAAAGPNIFYRASHPTYGIELWKTNAAGVTSLVRNLVSGNGSSYPEMITAVGGRVFFTAEDGASDKELYVSDGTAAGTRRIKEINPFGNVDVGNLTDVNGTLFFSAVDTANDVELWKSDGTAAGTRRVRDIFPAGDSYPADFAVAGGLLYFTAVAPGGRYLWKSDGTAAGTVRVRALNLQPIHVTAVGSKVYFSGAVNTDTNDRELWVSDGTAAGTKVVRNINATAGEGSFPEELAAVGDRVYFSAVDANHDRELYTSDGTAAGTRRVRNINTFVSDNPAQTSSDPAQLTDVNGTLYFTAIKNFEMELWKSDGTFAGTVKLPESLGFGTSSPDQLTAVGDLLFYRTKTSIGSDQLWKTDGTPGGTEPVGPSGPSNNAQPGDLTDFGGTLYYREGFDAPEAPAGGTELWRATIEP</sequence>
<keyword evidence="2" id="KW-1133">Transmembrane helix</keyword>
<evidence type="ECO:0000313" key="3">
    <source>
        <dbReference type="EMBL" id="KAA1421980.1"/>
    </source>
</evidence>
<dbReference type="EMBL" id="VUJV01000001">
    <property type="protein sequence ID" value="KAA1421980.1"/>
    <property type="molecule type" value="Genomic_DNA"/>
</dbReference>
<dbReference type="Proteomes" id="UP000325003">
    <property type="component" value="Unassembled WGS sequence"/>
</dbReference>
<evidence type="ECO:0000256" key="1">
    <source>
        <dbReference type="SAM" id="MobiDB-lite"/>
    </source>
</evidence>
<organism evidence="3 4">
    <name type="scientific">Nocardioides humilatus</name>
    <dbReference type="NCBI Taxonomy" id="2607660"/>
    <lineage>
        <taxon>Bacteria</taxon>
        <taxon>Bacillati</taxon>
        <taxon>Actinomycetota</taxon>
        <taxon>Actinomycetes</taxon>
        <taxon>Propionibacteriales</taxon>
        <taxon>Nocardioidaceae</taxon>
        <taxon>Nocardioides</taxon>
    </lineage>
</organism>
<feature type="region of interest" description="Disordered" evidence="1">
    <location>
        <begin position="438"/>
        <end position="467"/>
    </location>
</feature>
<dbReference type="AlphaFoldDB" id="A0A5B1LQM5"/>
<feature type="transmembrane region" description="Helical" evidence="2">
    <location>
        <begin position="39"/>
        <end position="58"/>
    </location>
</feature>
<protein>
    <recommendedName>
        <fullName evidence="5">Hyalin</fullName>
    </recommendedName>
</protein>
<accession>A0A5B1LQM5</accession>
<reference evidence="3 4" key="1">
    <citation type="submission" date="2019-09" db="EMBL/GenBank/DDBJ databases">
        <title>Nocardioides panacisoli sp. nov., isolated from the soil of a ginseng field.</title>
        <authorList>
            <person name="Cho C."/>
        </authorList>
    </citation>
    <scope>NUCLEOTIDE SEQUENCE [LARGE SCALE GENOMIC DNA]</scope>
    <source>
        <strain evidence="3 4">BN130099</strain>
    </source>
</reference>
<name>A0A5B1LQM5_9ACTN</name>
<feature type="region of interest" description="Disordered" evidence="1">
    <location>
        <begin position="479"/>
        <end position="498"/>
    </location>
</feature>
<proteinExistence type="predicted"/>
<dbReference type="SUPFAM" id="SSF63825">
    <property type="entry name" value="YWTD domain"/>
    <property type="match status" value="1"/>
</dbReference>
<reference evidence="3 4" key="2">
    <citation type="submission" date="2019-09" db="EMBL/GenBank/DDBJ databases">
        <authorList>
            <person name="Jin C."/>
        </authorList>
    </citation>
    <scope>NUCLEOTIDE SEQUENCE [LARGE SCALE GENOMIC DNA]</scope>
    <source>
        <strain evidence="3 4">BN130099</strain>
    </source>
</reference>
<comment type="caution">
    <text evidence="3">The sequence shown here is derived from an EMBL/GenBank/DDBJ whole genome shotgun (WGS) entry which is preliminary data.</text>
</comment>
<evidence type="ECO:0000256" key="2">
    <source>
        <dbReference type="SAM" id="Phobius"/>
    </source>
</evidence>
<keyword evidence="2" id="KW-0812">Transmembrane</keyword>